<comment type="subcellular location">
    <subcellularLocation>
        <location evidence="2">Cytoplasm</location>
        <location evidence="2">Cytoskeleton</location>
        <location evidence="2">Cilium basal body</location>
    </subcellularLocation>
    <subcellularLocation>
        <location evidence="1">Cytoplasm</location>
        <location evidence="1">Cytoskeleton</location>
        <location evidence="1">Microtubule organizing center</location>
        <location evidence="1">Centrosome</location>
        <location evidence="1">Centriole</location>
    </subcellularLocation>
</comment>
<sequence>MPLSILGFCKLTTLAVSLGSMRRVGLKICELSTTGRQALRPAVQRGTTPACAGPPPPQPCPKPLIKRDTLSTWFPMKRKLLAHAAHLGSSTDTNPDWSNLLHSARTLERRPVIQSAFSSSKPLSEVSEAVMKQKRAHRKEPPYPRQMGGKESVEVLRIFRGCNIRKQTLRDARLLSPWHNQSMMPFHDGAYYPFTGDTQGTHSSAGIPSLLNSPLSHPSVNAGHSAPAPSMTPSSGASINLPFKFRPRRESVDWRRINAVDIDLVVSQLDVDALQEHISGVTFCSLDGERCQRCQSPVDPALIKLLRLAQLTVEWLLHCQEFLTLNLRAAEERLAAAASDREQLLAQQSKQEEKVKTLTTELKQRKKLIRNQQSLIPPRIISGQKCPHCDKSFLNSTFLQNHMQRRHPGEYETDLRSESEKKCLNESLRVEINSLKEQIDQQQQDLQAKVVQEKEQQSMQKELLRELERFKAEEMARMDRKIDDSRDGMRREMEFLYTRNIQALNEVNQNHTAKHEIPPSPVQSQPERDLDNYKEMQTQAIHKLEHHMKKQDKKWGSKLQDIKSLHESEKNKLLNELSRLQSSVSEQQESRQRLQQDLGRRLQDKEHTIKAQRDQIRNFSSNPPTQIVEVPVVLSAPDPKPKRVLLDLSSFSERRPVEKKPEPLPEKKQRVNISALKRNPNLKKEMRPELEQAVMEKLENLGVKPEQCGLKDKELSSILAKAHSKRESAAKGMPHYWGYREEITSTVEQRVARQRRGSDPAAVSQPRARQPVQVLQIRPRSSSLPSRDTQVMSKPAVKQPKTPQPAPRTKTTTQPKTSTPNTKGTLKTFASKTPPFSSDAESEGEDTDMEEEPPKTPQRGKSPQPRLNLTQIRASPVQSGQAPTRTSFSSNPPQTKGSGGGVTKTAVAKIESDEEDDWSDVSELQQIDPKRLQSFKDQNGNVEKRNVGKENKISDLARKMEKQFAERSLKKPAGGVNILPERKDEVQELTYTDLEESSDWLGSSLEDRLEMSKPAQSAAPTRKSLDSPSTSVWGTSTGKAPKSGLTEAGTGSTLKSSLCSLSDISDSEDFSNKYK</sequence>
<dbReference type="InterPro" id="IPR013087">
    <property type="entry name" value="Znf_C2H2_type"/>
</dbReference>
<dbReference type="InterPro" id="IPR032714">
    <property type="entry name" value="DZIP1_N"/>
</dbReference>
<dbReference type="PROSITE" id="PS00028">
    <property type="entry name" value="ZINC_FINGER_C2H2_1"/>
    <property type="match status" value="1"/>
</dbReference>
<dbReference type="Proteomes" id="UP001335648">
    <property type="component" value="Unassembled WGS sequence"/>
</dbReference>
<keyword evidence="4" id="KW-0963">Cytoplasm</keyword>
<feature type="region of interest" description="Disordered" evidence="13">
    <location>
        <begin position="750"/>
        <end position="1057"/>
    </location>
</feature>
<keyword evidence="17" id="KW-1185">Reference proteome</keyword>
<reference evidence="16 17" key="1">
    <citation type="journal article" date="2023" name="Mol. Biol. Evol.">
        <title>Genomics of Secondarily Temperate Adaptation in the Only Non-Antarctic Icefish.</title>
        <authorList>
            <person name="Rivera-Colon A.G."/>
            <person name="Rayamajhi N."/>
            <person name="Minhas B.F."/>
            <person name="Madrigal G."/>
            <person name="Bilyk K.T."/>
            <person name="Yoon V."/>
            <person name="Hune M."/>
            <person name="Gregory S."/>
            <person name="Cheng C.H.C."/>
            <person name="Catchen J.M."/>
        </authorList>
    </citation>
    <scope>NUCLEOTIDE SEQUENCE [LARGE SCALE GENOMIC DNA]</scope>
    <source>
        <strain evidence="16">JC2023a</strain>
    </source>
</reference>
<dbReference type="GO" id="GO:0008270">
    <property type="term" value="F:zinc ion binding"/>
    <property type="evidence" value="ECO:0007669"/>
    <property type="project" value="UniProtKB-KW"/>
</dbReference>
<comment type="similarity">
    <text evidence="3">Belongs to the DZIP C2H2-type zinc-finger protein family.</text>
</comment>
<dbReference type="SMART" id="SM00355">
    <property type="entry name" value="ZnF_C2H2"/>
    <property type="match status" value="1"/>
</dbReference>
<dbReference type="Gene3D" id="3.30.160.60">
    <property type="entry name" value="Classic Zinc Finger"/>
    <property type="match status" value="1"/>
</dbReference>
<proteinExistence type="inferred from homology"/>
<evidence type="ECO:0000256" key="3">
    <source>
        <dbReference type="ARBA" id="ARBA00009131"/>
    </source>
</evidence>
<feature type="compositionally biased region" description="Basic and acidic residues" evidence="13">
    <location>
        <begin position="942"/>
        <end position="969"/>
    </location>
</feature>
<evidence type="ECO:0000259" key="15">
    <source>
        <dbReference type="PROSITE" id="PS50157"/>
    </source>
</evidence>
<evidence type="ECO:0000256" key="12">
    <source>
        <dbReference type="SAM" id="Coils"/>
    </source>
</evidence>
<keyword evidence="10" id="KW-0966">Cell projection</keyword>
<evidence type="ECO:0000256" key="7">
    <source>
        <dbReference type="ARBA" id="ARBA00022833"/>
    </source>
</evidence>
<keyword evidence="6 11" id="KW-0863">Zinc-finger</keyword>
<feature type="region of interest" description="Disordered" evidence="13">
    <location>
        <begin position="579"/>
        <end position="623"/>
    </location>
</feature>
<dbReference type="PROSITE" id="PS50157">
    <property type="entry name" value="ZINC_FINGER_C2H2_2"/>
    <property type="match status" value="1"/>
</dbReference>
<feature type="compositionally biased region" description="Acidic residues" evidence="13">
    <location>
        <begin position="840"/>
        <end position="851"/>
    </location>
</feature>
<feature type="domain" description="C2H2-type" evidence="15">
    <location>
        <begin position="384"/>
        <end position="412"/>
    </location>
</feature>
<dbReference type="PANTHER" id="PTHR21502:SF5">
    <property type="entry name" value="CILIUM ASSEMBLY PROTEIN DZIP1"/>
    <property type="match status" value="1"/>
</dbReference>
<evidence type="ECO:0000256" key="14">
    <source>
        <dbReference type="SAM" id="SignalP"/>
    </source>
</evidence>
<dbReference type="PANTHER" id="PTHR21502">
    <property type="entry name" value="ZINC FINGER PROTEIN DZIP1"/>
    <property type="match status" value="1"/>
</dbReference>
<keyword evidence="5" id="KW-0479">Metal-binding</keyword>
<dbReference type="GO" id="GO:0005737">
    <property type="term" value="C:cytoplasm"/>
    <property type="evidence" value="ECO:0007669"/>
    <property type="project" value="TreeGrafter"/>
</dbReference>
<feature type="coiled-coil region" evidence="12">
    <location>
        <begin position="425"/>
        <end position="473"/>
    </location>
</feature>
<accession>A0AAN7YKA0</accession>
<dbReference type="Pfam" id="PF13815">
    <property type="entry name" value="Dzip-like_N"/>
    <property type="match status" value="1"/>
</dbReference>
<feature type="compositionally biased region" description="Basic and acidic residues" evidence="13">
    <location>
        <begin position="588"/>
        <end position="616"/>
    </location>
</feature>
<evidence type="ECO:0000256" key="13">
    <source>
        <dbReference type="SAM" id="MobiDB-lite"/>
    </source>
</evidence>
<evidence type="ECO:0000256" key="8">
    <source>
        <dbReference type="ARBA" id="ARBA00023054"/>
    </source>
</evidence>
<evidence type="ECO:0000256" key="5">
    <source>
        <dbReference type="ARBA" id="ARBA00022723"/>
    </source>
</evidence>
<dbReference type="InterPro" id="IPR051241">
    <property type="entry name" value="DZIP_RILPL"/>
</dbReference>
<dbReference type="GO" id="GO:0036064">
    <property type="term" value="C:ciliary basal body"/>
    <property type="evidence" value="ECO:0007669"/>
    <property type="project" value="TreeGrafter"/>
</dbReference>
<evidence type="ECO:0000256" key="4">
    <source>
        <dbReference type="ARBA" id="ARBA00022490"/>
    </source>
</evidence>
<comment type="caution">
    <text evidence="16">The sequence shown here is derived from an EMBL/GenBank/DDBJ whole genome shotgun (WGS) entry which is preliminary data.</text>
</comment>
<keyword evidence="9" id="KW-0206">Cytoskeleton</keyword>
<feature type="compositionally biased region" description="Polar residues" evidence="13">
    <location>
        <begin position="859"/>
        <end position="896"/>
    </location>
</feature>
<evidence type="ECO:0000313" key="16">
    <source>
        <dbReference type="EMBL" id="KAK5875177.1"/>
    </source>
</evidence>
<gene>
    <name evidence="16" type="ORF">CesoFtcFv8_027689</name>
</gene>
<evidence type="ECO:0000256" key="1">
    <source>
        <dbReference type="ARBA" id="ARBA00004114"/>
    </source>
</evidence>
<feature type="chain" id="PRO_5043018980" description="C2H2-type domain-containing protein" evidence="14">
    <location>
        <begin position="18"/>
        <end position="1075"/>
    </location>
</feature>
<feature type="coiled-coil region" evidence="12">
    <location>
        <begin position="327"/>
        <end position="361"/>
    </location>
</feature>
<feature type="compositionally biased region" description="Polar residues" evidence="13">
    <location>
        <begin position="824"/>
        <end position="836"/>
    </location>
</feature>
<dbReference type="EMBL" id="JAULUE010002069">
    <property type="protein sequence ID" value="KAK5875177.1"/>
    <property type="molecule type" value="Genomic_DNA"/>
</dbReference>
<feature type="compositionally biased region" description="Polar residues" evidence="13">
    <location>
        <begin position="1026"/>
        <end position="1038"/>
    </location>
</feature>
<protein>
    <recommendedName>
        <fullName evidence="15">C2H2-type domain-containing protein</fullName>
    </recommendedName>
</protein>
<feature type="compositionally biased region" description="Polar residues" evidence="13">
    <location>
        <begin position="779"/>
        <end position="792"/>
    </location>
</feature>
<organism evidence="16 17">
    <name type="scientific">Champsocephalus esox</name>
    <name type="common">pike icefish</name>
    <dbReference type="NCBI Taxonomy" id="159716"/>
    <lineage>
        <taxon>Eukaryota</taxon>
        <taxon>Metazoa</taxon>
        <taxon>Chordata</taxon>
        <taxon>Craniata</taxon>
        <taxon>Vertebrata</taxon>
        <taxon>Euteleostomi</taxon>
        <taxon>Actinopterygii</taxon>
        <taxon>Neopterygii</taxon>
        <taxon>Teleostei</taxon>
        <taxon>Neoteleostei</taxon>
        <taxon>Acanthomorphata</taxon>
        <taxon>Eupercaria</taxon>
        <taxon>Perciformes</taxon>
        <taxon>Notothenioidei</taxon>
        <taxon>Channichthyidae</taxon>
        <taxon>Champsocephalus</taxon>
    </lineage>
</organism>
<evidence type="ECO:0000256" key="2">
    <source>
        <dbReference type="ARBA" id="ARBA00004120"/>
    </source>
</evidence>
<dbReference type="GO" id="GO:0060271">
    <property type="term" value="P:cilium assembly"/>
    <property type="evidence" value="ECO:0007669"/>
    <property type="project" value="TreeGrafter"/>
</dbReference>
<keyword evidence="7" id="KW-0862">Zinc</keyword>
<feature type="region of interest" description="Disordered" evidence="13">
    <location>
        <begin position="214"/>
        <end position="234"/>
    </location>
</feature>
<keyword evidence="14" id="KW-0732">Signal</keyword>
<dbReference type="InterPro" id="IPR058883">
    <property type="entry name" value="DZIP1_dom"/>
</dbReference>
<keyword evidence="8 12" id="KW-0175">Coiled coil</keyword>
<evidence type="ECO:0000256" key="10">
    <source>
        <dbReference type="ARBA" id="ARBA00023273"/>
    </source>
</evidence>
<dbReference type="Pfam" id="PF25977">
    <property type="entry name" value="DZIP1"/>
    <property type="match status" value="1"/>
</dbReference>
<evidence type="ECO:0000256" key="9">
    <source>
        <dbReference type="ARBA" id="ARBA00023212"/>
    </source>
</evidence>
<dbReference type="GO" id="GO:0005814">
    <property type="term" value="C:centriole"/>
    <property type="evidence" value="ECO:0007669"/>
    <property type="project" value="UniProtKB-SubCell"/>
</dbReference>
<dbReference type="AlphaFoldDB" id="A0AAN7YKA0"/>
<feature type="compositionally biased region" description="Low complexity" evidence="13">
    <location>
        <begin position="807"/>
        <end position="823"/>
    </location>
</feature>
<evidence type="ECO:0000313" key="17">
    <source>
        <dbReference type="Proteomes" id="UP001335648"/>
    </source>
</evidence>
<evidence type="ECO:0000256" key="11">
    <source>
        <dbReference type="PROSITE-ProRule" id="PRU00042"/>
    </source>
</evidence>
<feature type="signal peptide" evidence="14">
    <location>
        <begin position="1"/>
        <end position="17"/>
    </location>
</feature>
<name>A0AAN7YKA0_9TELE</name>
<evidence type="ECO:0000256" key="6">
    <source>
        <dbReference type="ARBA" id="ARBA00022771"/>
    </source>
</evidence>